<sequence length="1735" mass="186374">MPTPPSHPLTIHRGNGAGGEAASAAAAKLRSIPETELLSTSLSTSCSTDNMNLSGADGSPGPDTSTSASSSPRSSLSQKPRRNSGGGQQMPSKLSGSEGAAIASGKDDGGSSSSSSSSSSSHSSGNNQGDQSGACSSEALSSHLPLRALTIPPPDVGDSAAGVAGAVVPPTAAASASAAAGSADPGSAAAAPPTQPTGSGATSSTTNGAAVAVDVNGRSAASNKENRNSGHYACPSPSDKNQKHEPQLASSLSSTASSTRYSTSPTSPATSTPAQPIPGRKNSVSGRHKSSQPPSRQSSYHSVASGFFKDLLASTTAAFLPSSSSTSGKRRPSLSFSRRRRSNSSTSFTGPTPLPMEAHVPDSLEHDDTPAFPSALERTASHSSTNTSASHFTHSPGVGTPAATASGPQSYKAQGDQYLQPTNHKNADAHGVTLSTGGFIQQPAIMPASTYAPAANGLSPIASSPETAPTDTLHPPTKHMPGSTHSTPPVASQHILTQALSQVNAASGRSTPATASPSRSEDGHANAHRRRPSISTTSSVPSEPKVGRIGVCALDIKARSKPCRHILNRLMVNSEFEIVIFGDKVILDEDVENWPTCDFLISFFSSGFPLDKAIRYVALRKPFCVNSLPMQKVLWDRRLVLRILDSIKVPTPKRLEISRDGGPHLSPDAAAALLEHTGLKLPPSGDPAWKAPSTVELLDEDTLSVDGVTLKKPFVEKPVNGEDHNIRIYYSKAQGGGGRKLFRKVGNKSSEYDPNLIKPRTSGSYIYEQFMVVDNSEDVKGYTVGTEFCHAETRKSPVVDGLVRRNTNGKEIRFVTTLTPAETSIAAKIVKAFGQNVCGFDLLRVNGKSFVIDVNGWSFVKDNNDYYDRCAAKLRTILIEAKERRAGAAGTGRARSNSGGNQASLDRSASQSRMNRFSATKQSIGNSLNQLLHRSPSTSRLSIDRTSSKDREPPPSPGPGTPPPGATFPPSSTSSGAPLHISAPVPIPSTSAAVHGNQEFTQSPAEPVVPVPAAPKHTWKLKGMVAVLRHADRTPKQKFKFSFHTKPFVDLLKGHKDEVILVEEGLEQVLQATEAALKEGIEDREKVRLLRNALQRKMAYPGTKVQIKPQGLKKKTSVKLKEIAALDATKGAQTEPLVPDTAYDGRETLVPKTASVRSSRDLSPVAINEDYVVDKLQLIIKWGGEPTHSARYQSQDLGENMRKDLLLMNREVLGDVKIFTSSERRVSTSAHIWTASFLDVKEVGPGRIVVRKDLLDDSNAAKDEMDKVKKKLKTLLRQGAEAPPQFAWPRENFPEPSVVMQNVVELMKFHQKVMQYNYNKYFGDMPDGNITTPSHSSQSHHHHHDRHHHGAKNHAVGSVGGAAGGALASALSQANTTNAIQSRWCCGEDPALFRERWEKLFVEFCETKGKEPDPSKISELYDTMKFDALHNRQFLEAIFTPSSEMMEDEGIFDTNANASGSISGPSGAAAEAAAAAVTANAEVAEDGKAAGTGILRTHRLGRRRNSRRGTSLERRPVEDGAEGAAAKPDKFRVGIKDDFRLTKLRELYRLAKVLFDFVSPQEYGIDDNEKLEIGLLTSLPLLKQIVKDLEDVQASETAKSFFYFTKESHVYTLLNCIMESGIKTKMERNAIPELDYLTQICFELYESENKNVPGATPCHPSTSSYSIRISISPGCHSNDPLDMQLDAKHCIGVNPRRNLIGHHDWKELLARFKEKFDRVQLPKRFIPINLAEEED</sequence>
<keyword evidence="5" id="KW-0597">Phosphoprotein</keyword>
<gene>
    <name evidence="19" type="ORF">TWF696_008717</name>
</gene>
<reference evidence="19 20" key="1">
    <citation type="submission" date="2019-10" db="EMBL/GenBank/DDBJ databases">
        <authorList>
            <person name="Palmer J.M."/>
        </authorList>
    </citation>
    <scope>NUCLEOTIDE SEQUENCE [LARGE SCALE GENOMIC DNA]</scope>
    <source>
        <strain evidence="19 20">TWF696</strain>
    </source>
</reference>
<feature type="compositionally biased region" description="Polar residues" evidence="16">
    <location>
        <begin position="291"/>
        <end position="302"/>
    </location>
</feature>
<feature type="compositionally biased region" description="Low complexity" evidence="16">
    <location>
        <begin position="37"/>
        <end position="48"/>
    </location>
</feature>
<feature type="coiled-coil region" evidence="15">
    <location>
        <begin position="1251"/>
        <end position="1278"/>
    </location>
</feature>
<feature type="region of interest" description="Disordered" evidence="16">
    <location>
        <begin position="171"/>
        <end position="302"/>
    </location>
</feature>
<comment type="catalytic activity">
    <reaction evidence="11">
        <text>5-diphospho-1D-myo-inositol 1,2,3,4,6-pentakisphosphate + ATP + H(+) = 1,5-bis(diphospho)-1D-myo-inositol 2,3,4,6-tetrakisphosphate + ADP</text>
        <dbReference type="Rhea" id="RHEA:10276"/>
        <dbReference type="ChEBI" id="CHEBI:15378"/>
        <dbReference type="ChEBI" id="CHEBI:30616"/>
        <dbReference type="ChEBI" id="CHEBI:58628"/>
        <dbReference type="ChEBI" id="CHEBI:77983"/>
        <dbReference type="ChEBI" id="CHEBI:456216"/>
        <dbReference type="EC" id="2.7.4.24"/>
    </reaction>
    <physiologicalReaction direction="left-to-right" evidence="11">
        <dbReference type="Rhea" id="RHEA:10277"/>
    </physiologicalReaction>
</comment>
<evidence type="ECO:0000259" key="17">
    <source>
        <dbReference type="Pfam" id="PF08443"/>
    </source>
</evidence>
<dbReference type="Proteomes" id="UP001375240">
    <property type="component" value="Unassembled WGS sequence"/>
</dbReference>
<feature type="compositionally biased region" description="Basic residues" evidence="16">
    <location>
        <begin position="1338"/>
        <end position="1352"/>
    </location>
</feature>
<dbReference type="EMBL" id="JAVHNQ010000007">
    <property type="protein sequence ID" value="KAK6341648.1"/>
    <property type="molecule type" value="Genomic_DNA"/>
</dbReference>
<keyword evidence="8 14" id="KW-0418">Kinase</keyword>
<evidence type="ECO:0000256" key="11">
    <source>
        <dbReference type="ARBA" id="ARBA00033696"/>
    </source>
</evidence>
<dbReference type="FunFam" id="3.30.470.20:FF:000036">
    <property type="entry name" value="Inositol hexakisphosphate and diphosphoinositol-pentakisphosphate kinase"/>
    <property type="match status" value="1"/>
</dbReference>
<evidence type="ECO:0000256" key="8">
    <source>
        <dbReference type="ARBA" id="ARBA00022777"/>
    </source>
</evidence>
<dbReference type="Pfam" id="PF00328">
    <property type="entry name" value="His_Phos_2"/>
    <property type="match status" value="1"/>
</dbReference>
<dbReference type="PANTHER" id="PTHR12750">
    <property type="entry name" value="DIPHOSPHOINOSITOL PENTAKISPHOSPHATE KINASE"/>
    <property type="match status" value="1"/>
</dbReference>
<feature type="region of interest" description="Disordered" evidence="16">
    <location>
        <begin position="1329"/>
        <end position="1359"/>
    </location>
</feature>
<feature type="compositionally biased region" description="Low complexity" evidence="16">
    <location>
        <begin position="171"/>
        <end position="210"/>
    </location>
</feature>
<evidence type="ECO:0000256" key="4">
    <source>
        <dbReference type="ARBA" id="ARBA00022490"/>
    </source>
</evidence>
<keyword evidence="10" id="KW-0206">Cytoskeleton</keyword>
<feature type="compositionally biased region" description="Low complexity" evidence="16">
    <location>
        <begin position="381"/>
        <end position="395"/>
    </location>
</feature>
<comment type="function">
    <text evidence="14">Bifunctional inositol kinase that acts in concert with the IP6K kinases to synthesize the diphosphate group-containing inositol pyrophosphates diphosphoinositol pentakisphosphate, PP-InsP5, and bis-diphosphoinositol tetrakisphosphate, (PP)2-InsP4. PP-InsP5 and (PP)2-InsP4, also respectively called InsP7 and InsP8, may regulate a variety of cellular processes, including apoptosis, vesicle trafficking, cytoskeletal dynamics, and exocytosis. Phosphorylates inositol hexakisphosphate (InsP6).</text>
</comment>
<feature type="region of interest" description="Disordered" evidence="16">
    <location>
        <begin position="457"/>
        <end position="490"/>
    </location>
</feature>
<comment type="catalytic activity">
    <reaction evidence="12">
        <text>1D-myo-inositol hexakisphosphate + ATP = 1-diphospho-1D-myo-inositol 2,3,4,5,6-pentakisphosphate + ADP</text>
        <dbReference type="Rhea" id="RHEA:37459"/>
        <dbReference type="ChEBI" id="CHEBI:30616"/>
        <dbReference type="ChEBI" id="CHEBI:58130"/>
        <dbReference type="ChEBI" id="CHEBI:74946"/>
        <dbReference type="ChEBI" id="CHEBI:456216"/>
        <dbReference type="EC" id="2.7.4.24"/>
    </reaction>
    <physiologicalReaction direction="left-to-right" evidence="12">
        <dbReference type="Rhea" id="RHEA:37460"/>
    </physiologicalReaction>
</comment>
<feature type="compositionally biased region" description="Basic residues" evidence="16">
    <location>
        <begin position="328"/>
        <end position="342"/>
    </location>
</feature>
<feature type="region of interest" description="Disordered" evidence="16">
    <location>
        <begin position="503"/>
        <end position="543"/>
    </location>
</feature>
<dbReference type="Gene3D" id="3.30.470.20">
    <property type="entry name" value="ATP-grasp fold, B domain"/>
    <property type="match status" value="1"/>
</dbReference>
<name>A0AAV9UGU3_9PEZI</name>
<dbReference type="GO" id="GO:0005856">
    <property type="term" value="C:cytoskeleton"/>
    <property type="evidence" value="ECO:0007669"/>
    <property type="project" value="UniProtKB-SubCell"/>
</dbReference>
<dbReference type="InterPro" id="IPR000560">
    <property type="entry name" value="His_Pase_clade-2"/>
</dbReference>
<dbReference type="SUPFAM" id="SSF56059">
    <property type="entry name" value="Glutathione synthetase ATP-binding domain-like"/>
    <property type="match status" value="1"/>
</dbReference>
<evidence type="ECO:0000313" key="19">
    <source>
        <dbReference type="EMBL" id="KAK6341648.1"/>
    </source>
</evidence>
<evidence type="ECO:0000256" key="16">
    <source>
        <dbReference type="SAM" id="MobiDB-lite"/>
    </source>
</evidence>
<evidence type="ECO:0000256" key="10">
    <source>
        <dbReference type="ARBA" id="ARBA00023212"/>
    </source>
</evidence>
<evidence type="ECO:0000256" key="14">
    <source>
        <dbReference type="RuleBase" id="RU365032"/>
    </source>
</evidence>
<feature type="domain" description="VIP1 N-terminal" evidence="18">
    <location>
        <begin position="548"/>
        <end position="636"/>
    </location>
</feature>
<dbReference type="Pfam" id="PF08443">
    <property type="entry name" value="RimK"/>
    <property type="match status" value="1"/>
</dbReference>
<comment type="similarity">
    <text evidence="2 14">Belongs to the histidine acid phosphatase family. VIP1 subfamily.</text>
</comment>
<evidence type="ECO:0000256" key="7">
    <source>
        <dbReference type="ARBA" id="ARBA00022741"/>
    </source>
</evidence>
<feature type="compositionally biased region" description="Low complexity" evidence="16">
    <location>
        <begin position="887"/>
        <end position="901"/>
    </location>
</feature>
<feature type="region of interest" description="Disordered" evidence="16">
    <location>
        <begin position="884"/>
        <end position="991"/>
    </location>
</feature>
<comment type="caution">
    <text evidence="19">The sequence shown here is derived from an EMBL/GenBank/DDBJ whole genome shotgun (WGS) entry which is preliminary data.</text>
</comment>
<feature type="compositionally biased region" description="Basic and acidic residues" evidence="16">
    <location>
        <begin position="942"/>
        <end position="953"/>
    </location>
</feature>
<feature type="compositionally biased region" description="Low complexity" evidence="16">
    <location>
        <begin position="968"/>
        <end position="978"/>
    </location>
</feature>
<dbReference type="PANTHER" id="PTHR12750:SF9">
    <property type="entry name" value="INOSITOL HEXAKISPHOSPHATE AND DIPHOSPHOINOSITOL-PENTAKISPHOSPHATE KINASE"/>
    <property type="match status" value="1"/>
</dbReference>
<dbReference type="GO" id="GO:0052723">
    <property type="term" value="F:inositol hexakisphosphate 1-kinase activity"/>
    <property type="evidence" value="ECO:0007669"/>
    <property type="project" value="UniProtKB-ARBA"/>
</dbReference>
<feature type="domain" description="ATP-grasp fold RimK-type" evidence="17">
    <location>
        <begin position="764"/>
        <end position="856"/>
    </location>
</feature>
<dbReference type="GO" id="GO:0052843">
    <property type="term" value="F:inositol-1-diphosphate-2,3,4,5,6-pentakisphosphate diphosphatase activity"/>
    <property type="evidence" value="ECO:0007669"/>
    <property type="project" value="UniProtKB-ARBA"/>
</dbReference>
<dbReference type="GO" id="GO:0006020">
    <property type="term" value="P:inositol metabolic process"/>
    <property type="evidence" value="ECO:0007669"/>
    <property type="project" value="TreeGrafter"/>
</dbReference>
<evidence type="ECO:0000256" key="15">
    <source>
        <dbReference type="SAM" id="Coils"/>
    </source>
</evidence>
<feature type="compositionally biased region" description="Low complexity" evidence="16">
    <location>
        <begin position="110"/>
        <end position="133"/>
    </location>
</feature>
<feature type="compositionally biased region" description="Polar residues" evidence="16">
    <location>
        <begin position="503"/>
        <end position="518"/>
    </location>
</feature>
<keyword evidence="9 14" id="KW-0067">ATP-binding</keyword>
<evidence type="ECO:0000256" key="2">
    <source>
        <dbReference type="ARBA" id="ARBA00005609"/>
    </source>
</evidence>
<evidence type="ECO:0000256" key="9">
    <source>
        <dbReference type="ARBA" id="ARBA00022840"/>
    </source>
</evidence>
<keyword evidence="7 14" id="KW-0547">Nucleotide-binding</keyword>
<dbReference type="InterPro" id="IPR029033">
    <property type="entry name" value="His_PPase_superfam"/>
</dbReference>
<dbReference type="Pfam" id="PF18086">
    <property type="entry name" value="PPIP5K2_N"/>
    <property type="match status" value="1"/>
</dbReference>
<keyword evidence="15" id="KW-0175">Coiled coil</keyword>
<dbReference type="GO" id="GO:0005829">
    <property type="term" value="C:cytosol"/>
    <property type="evidence" value="ECO:0007669"/>
    <property type="project" value="TreeGrafter"/>
</dbReference>
<feature type="compositionally biased region" description="Basic and acidic residues" evidence="16">
    <location>
        <begin position="359"/>
        <end position="369"/>
    </location>
</feature>
<feature type="compositionally biased region" description="Pro residues" evidence="16">
    <location>
        <begin position="954"/>
        <end position="967"/>
    </location>
</feature>
<dbReference type="FunFam" id="3.40.50.11950:FF:000002">
    <property type="entry name" value="Inositol hexakisphosphate and diphosphoinositol-pentakisphosphate kinase"/>
    <property type="match status" value="1"/>
</dbReference>
<dbReference type="SUPFAM" id="SSF53254">
    <property type="entry name" value="Phosphoglycerate mutase-like"/>
    <property type="match status" value="1"/>
</dbReference>
<dbReference type="InterPro" id="IPR013651">
    <property type="entry name" value="ATP-grasp_RimK-type"/>
</dbReference>
<evidence type="ECO:0000256" key="5">
    <source>
        <dbReference type="ARBA" id="ARBA00022553"/>
    </source>
</evidence>
<evidence type="ECO:0000256" key="13">
    <source>
        <dbReference type="ARBA" id="ARBA00071668"/>
    </source>
</evidence>
<evidence type="ECO:0000256" key="6">
    <source>
        <dbReference type="ARBA" id="ARBA00022679"/>
    </source>
</evidence>
<feature type="region of interest" description="Disordered" evidence="16">
    <location>
        <begin position="1"/>
        <end position="139"/>
    </location>
</feature>
<evidence type="ECO:0000256" key="3">
    <source>
        <dbReference type="ARBA" id="ARBA00012893"/>
    </source>
</evidence>
<feature type="compositionally biased region" description="Polar residues" evidence="16">
    <location>
        <begin position="461"/>
        <end position="470"/>
    </location>
</feature>
<accession>A0AAV9UGU3</accession>
<dbReference type="Gene3D" id="3.40.50.1240">
    <property type="entry name" value="Phosphoglycerate mutase-like"/>
    <property type="match status" value="1"/>
</dbReference>
<keyword evidence="6 14" id="KW-0808">Transferase</keyword>
<dbReference type="InterPro" id="IPR037446">
    <property type="entry name" value="His_Pase_VIP1"/>
</dbReference>
<feature type="compositionally biased region" description="Basic residues" evidence="16">
    <location>
        <begin position="1496"/>
        <end position="1507"/>
    </location>
</feature>
<feature type="compositionally biased region" description="Polar residues" evidence="16">
    <location>
        <begin position="902"/>
        <end position="941"/>
    </location>
</feature>
<dbReference type="GO" id="GO:0032958">
    <property type="term" value="P:inositol phosphate biosynthetic process"/>
    <property type="evidence" value="ECO:0007669"/>
    <property type="project" value="TreeGrafter"/>
</dbReference>
<evidence type="ECO:0000313" key="20">
    <source>
        <dbReference type="Proteomes" id="UP001375240"/>
    </source>
</evidence>
<evidence type="ECO:0000256" key="1">
    <source>
        <dbReference type="ARBA" id="ARBA00004245"/>
    </source>
</evidence>
<feature type="region of interest" description="Disordered" evidence="16">
    <location>
        <begin position="1494"/>
        <end position="1523"/>
    </location>
</feature>
<proteinExistence type="inferred from homology"/>
<organism evidence="19 20">
    <name type="scientific">Orbilia brochopaga</name>
    <dbReference type="NCBI Taxonomy" id="3140254"/>
    <lineage>
        <taxon>Eukaryota</taxon>
        <taxon>Fungi</taxon>
        <taxon>Dikarya</taxon>
        <taxon>Ascomycota</taxon>
        <taxon>Pezizomycotina</taxon>
        <taxon>Orbiliomycetes</taxon>
        <taxon>Orbiliales</taxon>
        <taxon>Orbiliaceae</taxon>
        <taxon>Orbilia</taxon>
    </lineage>
</organism>
<feature type="compositionally biased region" description="Polar residues" evidence="16">
    <location>
        <begin position="406"/>
        <end position="424"/>
    </location>
</feature>
<keyword evidence="4 14" id="KW-0963">Cytoplasm</keyword>
<evidence type="ECO:0000259" key="18">
    <source>
        <dbReference type="Pfam" id="PF18086"/>
    </source>
</evidence>
<dbReference type="EC" id="2.7.4.24" evidence="3 14"/>
<evidence type="ECO:0000256" key="12">
    <source>
        <dbReference type="ARBA" id="ARBA00034629"/>
    </source>
</evidence>
<feature type="region of interest" description="Disordered" evidence="16">
    <location>
        <begin position="319"/>
        <end position="430"/>
    </location>
</feature>
<dbReference type="GO" id="GO:0005524">
    <property type="term" value="F:ATP binding"/>
    <property type="evidence" value="ECO:0007669"/>
    <property type="project" value="UniProtKB-KW"/>
</dbReference>
<feature type="compositionally biased region" description="Low complexity" evidence="16">
    <location>
        <begin position="59"/>
        <end position="78"/>
    </location>
</feature>
<feature type="compositionally biased region" description="Low complexity" evidence="16">
    <location>
        <begin position="249"/>
        <end position="274"/>
    </location>
</feature>
<dbReference type="GO" id="GO:0033857">
    <property type="term" value="F:5-diphosphoinositol pentakisphosphate 1-kinase activity"/>
    <property type="evidence" value="ECO:0007669"/>
    <property type="project" value="TreeGrafter"/>
</dbReference>
<dbReference type="InterPro" id="IPR040557">
    <property type="entry name" value="VIP1_N"/>
</dbReference>
<comment type="subcellular location">
    <subcellularLocation>
        <location evidence="1 14">Cytoplasm</location>
        <location evidence="1 14">Cytoskeleton</location>
    </subcellularLocation>
</comment>
<protein>
    <recommendedName>
        <fullName evidence="13 14">Inositol hexakisphosphate and diphosphoinositol-pentakisphosphate kinase</fullName>
        <ecNumber evidence="3 14">2.7.4.24</ecNumber>
    </recommendedName>
</protein>
<keyword evidence="20" id="KW-1185">Reference proteome</keyword>
<dbReference type="Gene3D" id="3.40.50.11950">
    <property type="match status" value="1"/>
</dbReference>